<feature type="domain" description="AAA+ ATPase" evidence="1">
    <location>
        <begin position="39"/>
        <end position="176"/>
    </location>
</feature>
<dbReference type="InterPro" id="IPR045427">
    <property type="entry name" value="MoxR"/>
</dbReference>
<reference evidence="2 3" key="1">
    <citation type="submission" date="2018-09" db="EMBL/GenBank/DDBJ databases">
        <title>Metagenome Assembled Genomes from an Advanced Water Purification Facility.</title>
        <authorList>
            <person name="Stamps B.W."/>
            <person name="Spear J.R."/>
        </authorList>
    </citation>
    <scope>NUCLEOTIDE SEQUENCE [LARGE SCALE GENOMIC DNA]</scope>
    <source>
        <strain evidence="2">Bin_27_1</strain>
    </source>
</reference>
<dbReference type="Pfam" id="PF17868">
    <property type="entry name" value="AAA_lid_8"/>
    <property type="match status" value="1"/>
</dbReference>
<dbReference type="SMART" id="SM00382">
    <property type="entry name" value="AAA"/>
    <property type="match status" value="1"/>
</dbReference>
<gene>
    <name evidence="2" type="ORF">E6Q80_17465</name>
</gene>
<dbReference type="Pfam" id="PF20030">
    <property type="entry name" value="bpMoxR"/>
    <property type="match status" value="1"/>
</dbReference>
<dbReference type="SUPFAM" id="SSF52540">
    <property type="entry name" value="P-loop containing nucleoside triphosphate hydrolases"/>
    <property type="match status" value="1"/>
</dbReference>
<dbReference type="AlphaFoldDB" id="A0A5C7SD26"/>
<dbReference type="InterPro" id="IPR027417">
    <property type="entry name" value="P-loop_NTPase"/>
</dbReference>
<dbReference type="PANTHER" id="PTHR32204:SF0">
    <property type="entry name" value="ATPASE RAVA"/>
    <property type="match status" value="1"/>
</dbReference>
<sequence>MASARAPLRERLAGLLAVLEAGLVERRQVLRASLLAALAGEHSLLIGPPGTAKSALARRIHLAFRDARYFERLLTRFTVPEELFGPLSIRALEEDRYERHVAGFLPDAAVAFIDEVFKANSAILNALLTLLNEREFDNGAGRLRCPLISVVGATNQVPEDEVAEAFFDRFLLRLTVAPVSAEGFRWLLGEDRPGSPEVLAPPSGLQLDEADRAALAQAAAACALPAAVLDRLGELRAWLAGRGVYVSDRRWVKLAHLLRVAAASEGRAAASEWDLGLAPCCVAADEPTRLAVADWLAARLGIREVWSPPRITRVVEAFEAQLATEREARDLDYDERGRLRFSAIDPVATQAGELAGSIGDAKGGAAALRMSAARMRRYGSLHIGARTAQLDGVLARLAAYRGELGAQRATLEAWADQALWADPAFVACARSGLDAVDAVLAGLEARARSARAGFEALPRLEQAGAAPAPVEHDPLPE</sequence>
<evidence type="ECO:0000259" key="1">
    <source>
        <dbReference type="SMART" id="SM00382"/>
    </source>
</evidence>
<dbReference type="EMBL" id="SSFD01000283">
    <property type="protein sequence ID" value="TXH81289.1"/>
    <property type="molecule type" value="Genomic_DNA"/>
</dbReference>
<dbReference type="InterPro" id="IPR041538">
    <property type="entry name" value="RavA-like_AAA_lid"/>
</dbReference>
<evidence type="ECO:0000313" key="3">
    <source>
        <dbReference type="Proteomes" id="UP000321192"/>
    </source>
</evidence>
<dbReference type="PANTHER" id="PTHR32204">
    <property type="entry name" value="ATPASE RAVA"/>
    <property type="match status" value="1"/>
</dbReference>
<name>A0A5C7SD26_THASP</name>
<protein>
    <submittedName>
        <fullName evidence="2">AAA family ATPase</fullName>
    </submittedName>
</protein>
<dbReference type="RefSeq" id="WP_004315812.1">
    <property type="nucleotide sequence ID" value="NZ_SSFD01000283.1"/>
</dbReference>
<dbReference type="Gene3D" id="3.40.50.300">
    <property type="entry name" value="P-loop containing nucleotide triphosphate hydrolases"/>
    <property type="match status" value="1"/>
</dbReference>
<dbReference type="InterPro" id="IPR050513">
    <property type="entry name" value="RavA_ATPases"/>
</dbReference>
<comment type="caution">
    <text evidence="2">The sequence shown here is derived from an EMBL/GenBank/DDBJ whole genome shotgun (WGS) entry which is preliminary data.</text>
</comment>
<proteinExistence type="predicted"/>
<dbReference type="Proteomes" id="UP000321192">
    <property type="component" value="Unassembled WGS sequence"/>
</dbReference>
<dbReference type="InterPro" id="IPR003593">
    <property type="entry name" value="AAA+_ATPase"/>
</dbReference>
<organism evidence="2 3">
    <name type="scientific">Thauera aminoaromatica</name>
    <dbReference type="NCBI Taxonomy" id="164330"/>
    <lineage>
        <taxon>Bacteria</taxon>
        <taxon>Pseudomonadati</taxon>
        <taxon>Pseudomonadota</taxon>
        <taxon>Betaproteobacteria</taxon>
        <taxon>Rhodocyclales</taxon>
        <taxon>Zoogloeaceae</taxon>
        <taxon>Thauera</taxon>
    </lineage>
</organism>
<accession>A0A5C7SD26</accession>
<dbReference type="CDD" id="cd00009">
    <property type="entry name" value="AAA"/>
    <property type="match status" value="1"/>
</dbReference>
<evidence type="ECO:0000313" key="2">
    <source>
        <dbReference type="EMBL" id="TXH81289.1"/>
    </source>
</evidence>